<feature type="chain" id="PRO_5035323769" description="DUF4440 domain-containing protein" evidence="1">
    <location>
        <begin position="20"/>
        <end position="170"/>
    </location>
</feature>
<dbReference type="EMBL" id="JACXWA010000037">
    <property type="protein sequence ID" value="MBD3870165.1"/>
    <property type="molecule type" value="Genomic_DNA"/>
</dbReference>
<evidence type="ECO:0000313" key="3">
    <source>
        <dbReference type="Proteomes" id="UP000598633"/>
    </source>
</evidence>
<dbReference type="Proteomes" id="UP000598633">
    <property type="component" value="Unassembled WGS sequence"/>
</dbReference>
<protein>
    <recommendedName>
        <fullName evidence="4">DUF4440 domain-containing protein</fullName>
    </recommendedName>
</protein>
<dbReference type="PROSITE" id="PS51257">
    <property type="entry name" value="PROKAR_LIPOPROTEIN"/>
    <property type="match status" value="1"/>
</dbReference>
<feature type="signal peptide" evidence="1">
    <location>
        <begin position="1"/>
        <end position="19"/>
    </location>
</feature>
<name>A0A8J6Y4E8_9BACT</name>
<evidence type="ECO:0008006" key="4">
    <source>
        <dbReference type="Google" id="ProtNLM"/>
    </source>
</evidence>
<evidence type="ECO:0000313" key="2">
    <source>
        <dbReference type="EMBL" id="MBD3870165.1"/>
    </source>
</evidence>
<accession>A0A8J6Y4E8</accession>
<evidence type="ECO:0000256" key="1">
    <source>
        <dbReference type="SAM" id="SignalP"/>
    </source>
</evidence>
<proteinExistence type="predicted"/>
<organism evidence="2 3">
    <name type="scientific">Candidatus Sulfomarinibacter kjeldsenii</name>
    <dbReference type="NCBI Taxonomy" id="2885994"/>
    <lineage>
        <taxon>Bacteria</taxon>
        <taxon>Pseudomonadati</taxon>
        <taxon>Acidobacteriota</taxon>
        <taxon>Thermoanaerobaculia</taxon>
        <taxon>Thermoanaerobaculales</taxon>
        <taxon>Candidatus Sulfomarinibacteraceae</taxon>
        <taxon>Candidatus Sulfomarinibacter</taxon>
    </lineage>
</organism>
<dbReference type="AlphaFoldDB" id="A0A8J6Y4E8"/>
<gene>
    <name evidence="2" type="ORF">IFJ97_02260</name>
</gene>
<comment type="caution">
    <text evidence="2">The sequence shown here is derived from an EMBL/GenBank/DDBJ whole genome shotgun (WGS) entry which is preliminary data.</text>
</comment>
<sequence length="170" mass="18743">MAARYMTVLVLLAMLFTAACENTEPSPEVRLEIETAVTGYLDALADAYSTLDVSVLEGHASPNEVAHVKKLLTELLQKTGDRIDADLISFDIQSMSVFRSINATVRLWEVWDITRVGAADGIEKGHTTSIQHTILQMRMVDGRWICIGRSIMSQETPIPDEEPSPTVDPA</sequence>
<reference evidence="2 3" key="1">
    <citation type="submission" date="2020-08" db="EMBL/GenBank/DDBJ databases">
        <title>Acidobacteriota in marine sediments use diverse sulfur dissimilation pathways.</title>
        <authorList>
            <person name="Wasmund K."/>
        </authorList>
    </citation>
    <scope>NUCLEOTIDE SEQUENCE [LARGE SCALE GENOMIC DNA]</scope>
    <source>
        <strain evidence="2">MAG AM3-A</strain>
    </source>
</reference>
<keyword evidence="1" id="KW-0732">Signal</keyword>